<evidence type="ECO:0000313" key="2">
    <source>
        <dbReference type="Proteomes" id="UP000789739"/>
    </source>
</evidence>
<dbReference type="AlphaFoldDB" id="A0A9N9FD04"/>
<evidence type="ECO:0000313" key="1">
    <source>
        <dbReference type="EMBL" id="CAG8526477.1"/>
    </source>
</evidence>
<protein>
    <submittedName>
        <fullName evidence="1">9738_t:CDS:1</fullName>
    </submittedName>
</protein>
<accession>A0A9N9FD04</accession>
<proteinExistence type="predicted"/>
<organism evidence="1 2">
    <name type="scientific">Paraglomus brasilianum</name>
    <dbReference type="NCBI Taxonomy" id="144538"/>
    <lineage>
        <taxon>Eukaryota</taxon>
        <taxon>Fungi</taxon>
        <taxon>Fungi incertae sedis</taxon>
        <taxon>Mucoromycota</taxon>
        <taxon>Glomeromycotina</taxon>
        <taxon>Glomeromycetes</taxon>
        <taxon>Paraglomerales</taxon>
        <taxon>Paraglomeraceae</taxon>
        <taxon>Paraglomus</taxon>
    </lineage>
</organism>
<reference evidence="1" key="1">
    <citation type="submission" date="2021-06" db="EMBL/GenBank/DDBJ databases">
        <authorList>
            <person name="Kallberg Y."/>
            <person name="Tangrot J."/>
            <person name="Rosling A."/>
        </authorList>
    </citation>
    <scope>NUCLEOTIDE SEQUENCE</scope>
    <source>
        <strain evidence="1">BR232B</strain>
    </source>
</reference>
<gene>
    <name evidence="1" type="ORF">PBRASI_LOCUS3894</name>
</gene>
<comment type="caution">
    <text evidence="1">The sequence shown here is derived from an EMBL/GenBank/DDBJ whole genome shotgun (WGS) entry which is preliminary data.</text>
</comment>
<name>A0A9N9FD04_9GLOM</name>
<dbReference type="Proteomes" id="UP000789739">
    <property type="component" value="Unassembled WGS sequence"/>
</dbReference>
<keyword evidence="2" id="KW-1185">Reference proteome</keyword>
<dbReference type="EMBL" id="CAJVPI010000372">
    <property type="protein sequence ID" value="CAG8526477.1"/>
    <property type="molecule type" value="Genomic_DNA"/>
</dbReference>
<sequence>MEQQNQTETFKIVQPRLFFADETEAMDIDVRETHAEFDDFSDSESDLLKLFSMGRDALGLGF</sequence>